<evidence type="ECO:0000259" key="5">
    <source>
        <dbReference type="Pfam" id="PF10119"/>
    </source>
</evidence>
<sequence>MSGSTHGHGYVTDLPYLTRSYPQYAPAYLRLSAMLAGYDIPALQPGSAVLELGCGYGNLVISAAAAYPDCDFVGVDFNPSHIAAARQRAADLGLTNITLLDADFADLADDPQALPDCDLVICHGVYSWVAPSVRLAIQRILARHVRPGGLVFITYNVLPGSASMSVLQRALYETASLSVGRSDHRLGEAITRIKAMHAADAAHLAGNKLIESLLDSFDEADPAYLAHEYTNTNWSALYHADVARDMEQARLTYIGSATPYENFPALLLQPQQNETLNEIPVSSVRETLRDYFMERILRKDLYVRGPRRLTERARDRTLDECLLAAGINPEDATYRVTVPAGRIDLEAPFREACERLWREERLPLGALMAGPFANTEQNRPETVALMLSGGLAIPSLDAPGETTRAACRRALAQAVEAVHDGGLQTRPTVLVPRLGCEQPVGGLEALVLDALARGRPQAPEILVPELWAYFKEKGEVVMHKGEKISDTAQCHALLIDLIRDMLSERVPLWRALGMLLDTPDHAEIMDP</sequence>
<dbReference type="STRING" id="69960.SAMN05421720_11391"/>
<feature type="domain" description="Methyltransferase type 12" evidence="4">
    <location>
        <begin position="50"/>
        <end position="150"/>
    </location>
</feature>
<dbReference type="SUPFAM" id="SSF53335">
    <property type="entry name" value="S-adenosyl-L-methionine-dependent methyltransferases"/>
    <property type="match status" value="1"/>
</dbReference>
<organism evidence="6 7">
    <name type="scientific">Rhodospira trueperi</name>
    <dbReference type="NCBI Taxonomy" id="69960"/>
    <lineage>
        <taxon>Bacteria</taxon>
        <taxon>Pseudomonadati</taxon>
        <taxon>Pseudomonadota</taxon>
        <taxon>Alphaproteobacteria</taxon>
        <taxon>Rhodospirillales</taxon>
        <taxon>Rhodospirillaceae</taxon>
        <taxon>Rhodospira</taxon>
    </lineage>
</organism>
<dbReference type="EMBL" id="FNAP01000013">
    <property type="protein sequence ID" value="SDE83296.1"/>
    <property type="molecule type" value="Genomic_DNA"/>
</dbReference>
<protein>
    <submittedName>
        <fullName evidence="6">Methyltransferase domain-containing protein</fullName>
    </submittedName>
</protein>
<dbReference type="InterPro" id="IPR018773">
    <property type="entry name" value="MeTrfase_reg_dom_prd"/>
</dbReference>
<name>A0A1G7G554_9PROT</name>
<keyword evidence="2 6" id="KW-0808">Transferase</keyword>
<feature type="domain" description="Methyltransferase regulatory" evidence="5">
    <location>
        <begin position="222"/>
        <end position="304"/>
    </location>
</feature>
<dbReference type="InterPro" id="IPR029063">
    <property type="entry name" value="SAM-dependent_MTases_sf"/>
</dbReference>
<dbReference type="AlphaFoldDB" id="A0A1G7G554"/>
<evidence type="ECO:0000256" key="3">
    <source>
        <dbReference type="ARBA" id="ARBA00022691"/>
    </source>
</evidence>
<dbReference type="GO" id="GO:0032259">
    <property type="term" value="P:methylation"/>
    <property type="evidence" value="ECO:0007669"/>
    <property type="project" value="UniProtKB-KW"/>
</dbReference>
<dbReference type="PANTHER" id="PTHR43464:SF19">
    <property type="entry name" value="UBIQUINONE BIOSYNTHESIS O-METHYLTRANSFERASE, MITOCHONDRIAL"/>
    <property type="match status" value="1"/>
</dbReference>
<evidence type="ECO:0000256" key="1">
    <source>
        <dbReference type="ARBA" id="ARBA00022603"/>
    </source>
</evidence>
<dbReference type="Pfam" id="PF10119">
    <property type="entry name" value="MethyTransf_Reg"/>
    <property type="match status" value="1"/>
</dbReference>
<dbReference type="Gene3D" id="3.40.50.150">
    <property type="entry name" value="Vaccinia Virus protein VP39"/>
    <property type="match status" value="1"/>
</dbReference>
<dbReference type="CDD" id="cd02440">
    <property type="entry name" value="AdoMet_MTases"/>
    <property type="match status" value="1"/>
</dbReference>
<evidence type="ECO:0000313" key="6">
    <source>
        <dbReference type="EMBL" id="SDE83296.1"/>
    </source>
</evidence>
<accession>A0A1G7G554</accession>
<proteinExistence type="predicted"/>
<dbReference type="InterPro" id="IPR013217">
    <property type="entry name" value="Methyltransf_12"/>
</dbReference>
<evidence type="ECO:0000259" key="4">
    <source>
        <dbReference type="Pfam" id="PF08242"/>
    </source>
</evidence>
<keyword evidence="7" id="KW-1185">Reference proteome</keyword>
<evidence type="ECO:0000256" key="2">
    <source>
        <dbReference type="ARBA" id="ARBA00022679"/>
    </source>
</evidence>
<dbReference type="GO" id="GO:0008168">
    <property type="term" value="F:methyltransferase activity"/>
    <property type="evidence" value="ECO:0007669"/>
    <property type="project" value="UniProtKB-KW"/>
</dbReference>
<dbReference type="Pfam" id="PF08242">
    <property type="entry name" value="Methyltransf_12"/>
    <property type="match status" value="1"/>
</dbReference>
<dbReference type="PANTHER" id="PTHR43464">
    <property type="entry name" value="METHYLTRANSFERASE"/>
    <property type="match status" value="1"/>
</dbReference>
<dbReference type="RefSeq" id="WP_176793783.1">
    <property type="nucleotide sequence ID" value="NZ_FNAP01000013.1"/>
</dbReference>
<keyword evidence="3" id="KW-0949">S-adenosyl-L-methionine</keyword>
<keyword evidence="1 6" id="KW-0489">Methyltransferase</keyword>
<gene>
    <name evidence="6" type="ORF">SAMN05421720_11391</name>
</gene>
<evidence type="ECO:0000313" key="7">
    <source>
        <dbReference type="Proteomes" id="UP000199412"/>
    </source>
</evidence>
<reference evidence="6 7" key="1">
    <citation type="submission" date="2016-10" db="EMBL/GenBank/DDBJ databases">
        <authorList>
            <person name="de Groot N.N."/>
        </authorList>
    </citation>
    <scope>NUCLEOTIDE SEQUENCE [LARGE SCALE GENOMIC DNA]</scope>
    <source>
        <strain evidence="6 7">ATCC 700224</strain>
    </source>
</reference>
<dbReference type="Proteomes" id="UP000199412">
    <property type="component" value="Unassembled WGS sequence"/>
</dbReference>